<accession>A0A916YKI5</accession>
<organism evidence="2 3">
    <name type="scientific">Paenibacillus nasutitermitis</name>
    <dbReference type="NCBI Taxonomy" id="1652958"/>
    <lineage>
        <taxon>Bacteria</taxon>
        <taxon>Bacillati</taxon>
        <taxon>Bacillota</taxon>
        <taxon>Bacilli</taxon>
        <taxon>Bacillales</taxon>
        <taxon>Paenibacillaceae</taxon>
        <taxon>Paenibacillus</taxon>
    </lineage>
</organism>
<name>A0A916YKI5_9BACL</name>
<feature type="chain" id="PRO_5039028940" description="Extracellular solute-binding protein" evidence="1">
    <location>
        <begin position="29"/>
        <end position="181"/>
    </location>
</feature>
<feature type="signal peptide" evidence="1">
    <location>
        <begin position="1"/>
        <end position="28"/>
    </location>
</feature>
<dbReference type="AlphaFoldDB" id="A0A916YKI5"/>
<dbReference type="Proteomes" id="UP000612456">
    <property type="component" value="Unassembled WGS sequence"/>
</dbReference>
<comment type="caution">
    <text evidence="2">The sequence shown here is derived from an EMBL/GenBank/DDBJ whole genome shotgun (WGS) entry which is preliminary data.</text>
</comment>
<proteinExistence type="predicted"/>
<protein>
    <recommendedName>
        <fullName evidence="4">Extracellular solute-binding protein</fullName>
    </recommendedName>
</protein>
<reference evidence="2" key="2">
    <citation type="submission" date="2020-09" db="EMBL/GenBank/DDBJ databases">
        <authorList>
            <person name="Sun Q."/>
            <person name="Zhou Y."/>
        </authorList>
    </citation>
    <scope>NUCLEOTIDE SEQUENCE</scope>
    <source>
        <strain evidence="2">CGMCC 1.15178</strain>
    </source>
</reference>
<keyword evidence="3" id="KW-1185">Reference proteome</keyword>
<reference evidence="2" key="1">
    <citation type="journal article" date="2014" name="Int. J. Syst. Evol. Microbiol.">
        <title>Complete genome sequence of Corynebacterium casei LMG S-19264T (=DSM 44701T), isolated from a smear-ripened cheese.</title>
        <authorList>
            <consortium name="US DOE Joint Genome Institute (JGI-PGF)"/>
            <person name="Walter F."/>
            <person name="Albersmeier A."/>
            <person name="Kalinowski J."/>
            <person name="Ruckert C."/>
        </authorList>
    </citation>
    <scope>NUCLEOTIDE SEQUENCE</scope>
    <source>
        <strain evidence="2">CGMCC 1.15178</strain>
    </source>
</reference>
<evidence type="ECO:0000256" key="1">
    <source>
        <dbReference type="SAM" id="SignalP"/>
    </source>
</evidence>
<evidence type="ECO:0000313" key="2">
    <source>
        <dbReference type="EMBL" id="GGD49076.1"/>
    </source>
</evidence>
<keyword evidence="1" id="KW-0732">Signal</keyword>
<sequence length="181" mass="19762">MLLKRNRAFFAGLTLLVLCIALSGCGSKADLTVFIMPKEYLPDGVTTKVQEKLTEKFGEDKKIVINASPMYNDQKLIVEIAAGGNGVLILPKETLVNMIKQGPAVQLDEWFDAAAYPEGVMESEIGDSKNLKLVKGLFAIPVEKTIFKDAGYNEPDMLMIIPANAPDQELSAAVMKELIKS</sequence>
<dbReference type="PROSITE" id="PS51257">
    <property type="entry name" value="PROKAR_LIPOPROTEIN"/>
    <property type="match status" value="1"/>
</dbReference>
<gene>
    <name evidence="2" type="ORF">GCM10010911_03260</name>
</gene>
<dbReference type="EMBL" id="BMHP01000001">
    <property type="protein sequence ID" value="GGD49076.1"/>
    <property type="molecule type" value="Genomic_DNA"/>
</dbReference>
<evidence type="ECO:0000313" key="3">
    <source>
        <dbReference type="Proteomes" id="UP000612456"/>
    </source>
</evidence>
<evidence type="ECO:0008006" key="4">
    <source>
        <dbReference type="Google" id="ProtNLM"/>
    </source>
</evidence>